<dbReference type="Proteomes" id="UP000287233">
    <property type="component" value="Chromosome"/>
</dbReference>
<sequence length="52" mass="5576">MEGRRFDIESGVRERLVRREDGHGDAPGVISRVTGSTAGAAGERPGGLTWPR</sequence>
<name>A0A410FUW4_BIPS1</name>
<organism evidence="2 3">
    <name type="scientific">Bipolaricaulis sibiricus</name>
    <dbReference type="NCBI Taxonomy" id="2501609"/>
    <lineage>
        <taxon>Bacteria</taxon>
        <taxon>Candidatus Bipolaricaulota</taxon>
        <taxon>Candidatus Bipolaricaulia</taxon>
        <taxon>Candidatus Bipolaricaulales</taxon>
        <taxon>Candidatus Bipolaricaulaceae</taxon>
        <taxon>Candidatus Bipolaricaulis</taxon>
    </lineage>
</organism>
<dbReference type="EMBL" id="CP034928">
    <property type="protein sequence ID" value="QAA76738.1"/>
    <property type="molecule type" value="Genomic_DNA"/>
</dbReference>
<feature type="region of interest" description="Disordered" evidence="1">
    <location>
        <begin position="17"/>
        <end position="52"/>
    </location>
</feature>
<dbReference type="AlphaFoldDB" id="A0A410FUW4"/>
<dbReference type="KEGG" id="bih:BIP78_0972"/>
<protein>
    <submittedName>
        <fullName evidence="2">Uncharacterized protein</fullName>
    </submittedName>
</protein>
<gene>
    <name evidence="2" type="ORF">BIP78_0972</name>
</gene>
<evidence type="ECO:0000313" key="2">
    <source>
        <dbReference type="EMBL" id="QAA76738.1"/>
    </source>
</evidence>
<reference evidence="3" key="1">
    <citation type="submission" date="2018-12" db="EMBL/GenBank/DDBJ databases">
        <title>Complete genome sequence of an uncultured bacterium of the candidate phylum Bipolaricaulota.</title>
        <authorList>
            <person name="Kadnikov V.V."/>
            <person name="Mardanov A.V."/>
            <person name="Beletsky A.V."/>
            <person name="Frank Y.A."/>
            <person name="Karnachuk O.V."/>
            <person name="Ravin N.V."/>
        </authorList>
    </citation>
    <scope>NUCLEOTIDE SEQUENCE [LARGE SCALE GENOMIC DNA]</scope>
</reference>
<proteinExistence type="predicted"/>
<evidence type="ECO:0000313" key="3">
    <source>
        <dbReference type="Proteomes" id="UP000287233"/>
    </source>
</evidence>
<evidence type="ECO:0000256" key="1">
    <source>
        <dbReference type="SAM" id="MobiDB-lite"/>
    </source>
</evidence>
<accession>A0A410FUW4</accession>